<proteinExistence type="predicted"/>
<dbReference type="OrthoDB" id="10526666at2759"/>
<evidence type="ECO:0000313" key="3">
    <source>
        <dbReference type="Proteomes" id="UP000076420"/>
    </source>
</evidence>
<evidence type="ECO:0000256" key="1">
    <source>
        <dbReference type="SAM" id="MobiDB-lite"/>
    </source>
</evidence>
<organism evidence="2 3">
    <name type="scientific">Biomphalaria glabrata</name>
    <name type="common">Bloodfluke planorb</name>
    <name type="synonym">Freshwater snail</name>
    <dbReference type="NCBI Taxonomy" id="6526"/>
    <lineage>
        <taxon>Eukaryota</taxon>
        <taxon>Metazoa</taxon>
        <taxon>Spiralia</taxon>
        <taxon>Lophotrochozoa</taxon>
        <taxon>Mollusca</taxon>
        <taxon>Gastropoda</taxon>
        <taxon>Heterobranchia</taxon>
        <taxon>Euthyneura</taxon>
        <taxon>Panpulmonata</taxon>
        <taxon>Hygrophila</taxon>
        <taxon>Lymnaeoidea</taxon>
        <taxon>Planorbidae</taxon>
        <taxon>Biomphalaria</taxon>
    </lineage>
</organism>
<dbReference type="VEuPathDB" id="VectorBase:BGLB022044"/>
<name>A0A2C9KPA4_BIOGL</name>
<dbReference type="AlphaFoldDB" id="A0A2C9KPA4"/>
<protein>
    <submittedName>
        <fullName evidence="2">Uncharacterized protein</fullName>
    </submittedName>
</protein>
<feature type="compositionally biased region" description="Low complexity" evidence="1">
    <location>
        <begin position="106"/>
        <end position="128"/>
    </location>
</feature>
<feature type="region of interest" description="Disordered" evidence="1">
    <location>
        <begin position="92"/>
        <end position="128"/>
    </location>
</feature>
<dbReference type="Proteomes" id="UP000076420">
    <property type="component" value="Unassembled WGS sequence"/>
</dbReference>
<reference evidence="2" key="1">
    <citation type="submission" date="2020-05" db="UniProtKB">
        <authorList>
            <consortium name="EnsemblMetazoa"/>
        </authorList>
    </citation>
    <scope>IDENTIFICATION</scope>
    <source>
        <strain evidence="2">BB02</strain>
    </source>
</reference>
<dbReference type="KEGG" id="bgt:106074253"/>
<dbReference type="VEuPathDB" id="VectorBase:BGLAX_044885"/>
<sequence length="128" mass="14255">MAASSQDSRQAGYTKFTASQTVLVHTSNTHIYYVHISYYRSIPKAKQGQENQPKTTHQVASQQAGHVTQLGDLDSGETCVYVEIASFRERKERDPEGLWLQGGKKQQNSGSAQNINNNNKTKTIYSSC</sequence>
<dbReference type="RefSeq" id="XP_013090460.2">
    <property type="nucleotide sequence ID" value="XM_013235006.2"/>
</dbReference>
<evidence type="ECO:0000313" key="2">
    <source>
        <dbReference type="EnsemblMetazoa" id="BGLB022044-PB"/>
    </source>
</evidence>
<dbReference type="EnsemblMetazoa" id="BGLB022044-RB">
    <property type="protein sequence ID" value="BGLB022044-PB"/>
    <property type="gene ID" value="BGLB022044"/>
</dbReference>
<gene>
    <name evidence="2" type="primary">106074253</name>
</gene>
<accession>A0A2C9KPA4</accession>